<feature type="binding site" evidence="10">
    <location>
        <position position="54"/>
    </location>
    <ligand>
        <name>Fe cation</name>
        <dbReference type="ChEBI" id="CHEBI:24875"/>
        <label>1</label>
    </ligand>
</feature>
<dbReference type="EC" id="1.16.3.1" evidence="9"/>
<dbReference type="PIRSF" id="PIRSF002560">
    <property type="entry name" value="Bacterioferritin"/>
    <property type="match status" value="1"/>
</dbReference>
<evidence type="ECO:0000259" key="12">
    <source>
        <dbReference type="PROSITE" id="PS50905"/>
    </source>
</evidence>
<dbReference type="PROSITE" id="PS50905">
    <property type="entry name" value="FERRITIN_LIKE"/>
    <property type="match status" value="1"/>
</dbReference>
<keyword evidence="3" id="KW-0813">Transport</keyword>
<evidence type="ECO:0000256" key="8">
    <source>
        <dbReference type="ARBA" id="ARBA00036243"/>
    </source>
</evidence>
<dbReference type="EMBL" id="LKEF01000033">
    <property type="protein sequence ID" value="KTB61601.1"/>
    <property type="molecule type" value="Genomic_DNA"/>
</dbReference>
<protein>
    <recommendedName>
        <fullName evidence="9 11">Bacterioferritin</fullName>
        <ecNumber evidence="9">1.16.3.1</ecNumber>
    </recommendedName>
</protein>
<comment type="caution">
    <text evidence="13">The sequence shown here is derived from an EMBL/GenBank/DDBJ whole genome shotgun (WGS) entry which is preliminary data.</text>
</comment>
<evidence type="ECO:0000256" key="10">
    <source>
        <dbReference type="PIRSR" id="PIRSR002560-1"/>
    </source>
</evidence>
<dbReference type="PANTHER" id="PTHR30295:SF9">
    <property type="entry name" value="BACTERIOFERRITIN"/>
    <property type="match status" value="1"/>
</dbReference>
<dbReference type="InterPro" id="IPR009078">
    <property type="entry name" value="Ferritin-like_SF"/>
</dbReference>
<keyword evidence="6 9" id="KW-0408">Iron</keyword>
<proteinExistence type="inferred from homology"/>
<sequence>MQGHPDVIDYLNTLLTGELAARDQYFIHSRMYEDWGFTELYERINHEMEEEAQHADALMRRILMLEGTPRMRPDDLDVGTTVPDMLAADLRLEYSPDDLDVGTTVPDMLAADLRLEYKVRAALCKGIELCEQHNDYVTREILRVQLNDTEEDHTYWLEKQLGLIKLVGLENYLQSQF</sequence>
<feature type="binding site" evidence="10">
    <location>
        <position position="51"/>
    </location>
    <ligand>
        <name>Fe cation</name>
        <dbReference type="ChEBI" id="CHEBI:24875"/>
        <label>2</label>
    </ligand>
</feature>
<dbReference type="PRINTS" id="PR00601">
    <property type="entry name" value="BACFERRITIN"/>
</dbReference>
<keyword evidence="4" id="KW-0410">Iron transport</keyword>
<comment type="function">
    <text evidence="9">Iron-storage protein, whose ferroxidase center binds Fe(2+), oxidizes it using dioxygen to Fe(3+), and participates in the subsequent Fe(3+) oxide mineral core formation within the central cavity of the BFR protein shell.</text>
</comment>
<feature type="binding site" evidence="10">
    <location>
        <position position="116"/>
    </location>
    <ligand>
        <name>Fe cation</name>
        <dbReference type="ChEBI" id="CHEBI:24875"/>
        <label>2</label>
    </ligand>
</feature>
<dbReference type="InterPro" id="IPR009040">
    <property type="entry name" value="Ferritin-like_diiron"/>
</dbReference>
<comment type="catalytic activity">
    <reaction evidence="9">
        <text>4 Fe(2+) + O2 + 4 H(+) = 4 Fe(3+) + 2 H2O</text>
        <dbReference type="Rhea" id="RHEA:11148"/>
        <dbReference type="ChEBI" id="CHEBI:15377"/>
        <dbReference type="ChEBI" id="CHEBI:15378"/>
        <dbReference type="ChEBI" id="CHEBI:15379"/>
        <dbReference type="ChEBI" id="CHEBI:29033"/>
        <dbReference type="ChEBI" id="CHEBI:29034"/>
        <dbReference type="EC" id="1.16.3.1"/>
    </reaction>
</comment>
<dbReference type="GO" id="GO:0008199">
    <property type="term" value="F:ferric iron binding"/>
    <property type="evidence" value="ECO:0007669"/>
    <property type="project" value="InterPro"/>
</dbReference>
<evidence type="ECO:0000256" key="3">
    <source>
        <dbReference type="ARBA" id="ARBA00022448"/>
    </source>
</evidence>
<keyword evidence="2 9" id="KW-0409">Iron storage</keyword>
<feature type="binding site" evidence="10">
    <location>
        <position position="18"/>
    </location>
    <ligand>
        <name>Fe cation</name>
        <dbReference type="ChEBI" id="CHEBI:24875"/>
        <label>1</label>
    </ligand>
</feature>
<dbReference type="GO" id="GO:0020037">
    <property type="term" value="F:heme binding"/>
    <property type="evidence" value="ECO:0007669"/>
    <property type="project" value="TreeGrafter"/>
</dbReference>
<evidence type="ECO:0000313" key="13">
    <source>
        <dbReference type="EMBL" id="KTB61601.1"/>
    </source>
</evidence>
<accession>A0A0W0HLJ4</accession>
<keyword evidence="9 10" id="KW-0479">Metal-binding</keyword>
<evidence type="ECO:0000256" key="2">
    <source>
        <dbReference type="ARBA" id="ARBA00022434"/>
    </source>
</evidence>
<evidence type="ECO:0000256" key="5">
    <source>
        <dbReference type="ARBA" id="ARBA00023002"/>
    </source>
</evidence>
<feature type="binding site" evidence="10">
    <location>
        <position position="46"/>
    </location>
    <ligand>
        <name>Fe cation</name>
        <dbReference type="ChEBI" id="CHEBI:24875"/>
        <label>3</label>
    </ligand>
</feature>
<feature type="binding site" evidence="10">
    <location>
        <position position="153"/>
    </location>
    <ligand>
        <name>Fe cation</name>
        <dbReference type="ChEBI" id="CHEBI:24875"/>
        <label>2</label>
    </ligand>
</feature>
<reference evidence="13 14" key="1">
    <citation type="submission" date="2015-09" db="EMBL/GenBank/DDBJ databases">
        <title>Genome sequence of ICMP 11288.</title>
        <authorList>
            <person name="Visnovsky S."/>
            <person name="Lu A."/>
            <person name="Panda P."/>
            <person name="Pitman A."/>
        </authorList>
    </citation>
    <scope>NUCLEOTIDE SEQUENCE [LARGE SCALE GENOMIC DNA]</scope>
    <source>
        <strain evidence="13 14">ICMP 11288</strain>
    </source>
</reference>
<evidence type="ECO:0000256" key="7">
    <source>
        <dbReference type="ARBA" id="ARBA00023065"/>
    </source>
</evidence>
<dbReference type="SUPFAM" id="SSF47240">
    <property type="entry name" value="Ferritin-like"/>
    <property type="match status" value="1"/>
</dbReference>
<dbReference type="GO" id="GO:0005829">
    <property type="term" value="C:cytosol"/>
    <property type="evidence" value="ECO:0007669"/>
    <property type="project" value="TreeGrafter"/>
</dbReference>
<comment type="catalytic activity">
    <reaction evidence="8">
        <text>Fe(2+)(in) = Fe(2+)(out)</text>
        <dbReference type="Rhea" id="RHEA:28486"/>
        <dbReference type="ChEBI" id="CHEBI:29033"/>
    </reaction>
</comment>
<dbReference type="RefSeq" id="WP_058421342.1">
    <property type="nucleotide sequence ID" value="NZ_LKEF01000033.1"/>
</dbReference>
<keyword evidence="11" id="KW-0349">Heme</keyword>
<feature type="binding site" evidence="10">
    <location>
        <position position="50"/>
    </location>
    <ligand>
        <name>Fe cation</name>
        <dbReference type="ChEBI" id="CHEBI:24875"/>
        <label>3</label>
    </ligand>
</feature>
<dbReference type="InterPro" id="IPR002024">
    <property type="entry name" value="Bacterioferritin"/>
</dbReference>
<evidence type="ECO:0000256" key="1">
    <source>
        <dbReference type="ARBA" id="ARBA00008093"/>
    </source>
</evidence>
<dbReference type="InterPro" id="IPR008331">
    <property type="entry name" value="Ferritin_DPS_dom"/>
</dbReference>
<feature type="binding site" evidence="10">
    <location>
        <position position="150"/>
    </location>
    <ligand>
        <name>Fe cation</name>
        <dbReference type="ChEBI" id="CHEBI:24875"/>
        <label>2</label>
    </ligand>
</feature>
<dbReference type="Pfam" id="PF00210">
    <property type="entry name" value="Ferritin"/>
    <property type="match status" value="1"/>
</dbReference>
<keyword evidence="5" id="KW-0560">Oxidoreductase</keyword>
<feature type="domain" description="Ferritin-like diiron" evidence="12">
    <location>
        <begin position="1"/>
        <end position="168"/>
    </location>
</feature>
<evidence type="ECO:0000256" key="6">
    <source>
        <dbReference type="ARBA" id="ARBA00023004"/>
    </source>
</evidence>
<evidence type="ECO:0000256" key="4">
    <source>
        <dbReference type="ARBA" id="ARBA00022496"/>
    </source>
</evidence>
<evidence type="ECO:0000256" key="9">
    <source>
        <dbReference type="PIRNR" id="PIRNR002560"/>
    </source>
</evidence>
<dbReference type="Gene3D" id="1.20.1260.10">
    <property type="match status" value="2"/>
</dbReference>
<comment type="similarity">
    <text evidence="1 9 11">Belongs to the bacterioferritin family.</text>
</comment>
<feature type="binding site" evidence="10">
    <location>
        <position position="51"/>
    </location>
    <ligand>
        <name>Fe cation</name>
        <dbReference type="ChEBI" id="CHEBI:24875"/>
        <label>1</label>
    </ligand>
</feature>
<evidence type="ECO:0000313" key="14">
    <source>
        <dbReference type="Proteomes" id="UP000054197"/>
    </source>
</evidence>
<dbReference type="GO" id="GO:0006879">
    <property type="term" value="P:intracellular iron ion homeostasis"/>
    <property type="evidence" value="ECO:0007669"/>
    <property type="project" value="UniProtKB-KW"/>
</dbReference>
<name>A0A0W0HLJ4_PSEFL</name>
<dbReference type="CDD" id="cd00907">
    <property type="entry name" value="Bacterioferritin"/>
    <property type="match status" value="1"/>
</dbReference>
<dbReference type="Proteomes" id="UP000054197">
    <property type="component" value="Unassembled WGS sequence"/>
</dbReference>
<organism evidence="13 14">
    <name type="scientific">Pseudomonas fluorescens ICMP 11288</name>
    <dbReference type="NCBI Taxonomy" id="1198309"/>
    <lineage>
        <taxon>Bacteria</taxon>
        <taxon>Pseudomonadati</taxon>
        <taxon>Pseudomonadota</taxon>
        <taxon>Gammaproteobacteria</taxon>
        <taxon>Pseudomonadales</taxon>
        <taxon>Pseudomonadaceae</taxon>
        <taxon>Pseudomonas</taxon>
    </lineage>
</organism>
<dbReference type="GO" id="GO:0004322">
    <property type="term" value="F:ferroxidase activity"/>
    <property type="evidence" value="ECO:0007669"/>
    <property type="project" value="UniProtKB-EC"/>
</dbReference>
<keyword evidence="7" id="KW-0406">Ion transport</keyword>
<dbReference type="PROSITE" id="PS00549">
    <property type="entry name" value="BACTERIOFERRITIN"/>
    <property type="match status" value="1"/>
</dbReference>
<dbReference type="AlphaFoldDB" id="A0A0W0HLJ4"/>
<dbReference type="InterPro" id="IPR012347">
    <property type="entry name" value="Ferritin-like"/>
</dbReference>
<dbReference type="GO" id="GO:0006826">
    <property type="term" value="P:iron ion transport"/>
    <property type="evidence" value="ECO:0007669"/>
    <property type="project" value="UniProtKB-KW"/>
</dbReference>
<gene>
    <name evidence="13" type="ORF">AO063_01925</name>
</gene>
<dbReference type="PANTHER" id="PTHR30295">
    <property type="entry name" value="BACTERIOFERRITIN"/>
    <property type="match status" value="1"/>
</dbReference>
<feature type="binding site" evidence="10">
    <location>
        <position position="150"/>
    </location>
    <ligand>
        <name>Fe cation</name>
        <dbReference type="ChEBI" id="CHEBI:24875"/>
        <label>1</label>
    </ligand>
</feature>
<evidence type="ECO:0000256" key="11">
    <source>
        <dbReference type="RuleBase" id="RU000623"/>
    </source>
</evidence>